<accession>A0AAE0BDA3</accession>
<organism evidence="1 2">
    <name type="scientific">Cymbomonas tetramitiformis</name>
    <dbReference type="NCBI Taxonomy" id="36881"/>
    <lineage>
        <taxon>Eukaryota</taxon>
        <taxon>Viridiplantae</taxon>
        <taxon>Chlorophyta</taxon>
        <taxon>Pyramimonadophyceae</taxon>
        <taxon>Pyramimonadales</taxon>
        <taxon>Pyramimonadaceae</taxon>
        <taxon>Cymbomonas</taxon>
    </lineage>
</organism>
<name>A0AAE0BDA3_9CHLO</name>
<gene>
    <name evidence="1" type="ORF">CYMTET_55995</name>
</gene>
<keyword evidence="2" id="KW-1185">Reference proteome</keyword>
<comment type="caution">
    <text evidence="1">The sequence shown here is derived from an EMBL/GenBank/DDBJ whole genome shotgun (WGS) entry which is preliminary data.</text>
</comment>
<sequence length="218" mass="22884">MTTRKRPTPVGLAEHFNNDMITKVVDAVAACGTAPGAAPNQMQPGVVVHAPPGAFHPAVANHAEKCWIVNPAGMEEFIKLNPAKENRTVKQQRTEVSAEVLWSLEDREDVPVAGSAVVTAPMVPAAGTTPGAAGPNVDLAQKIMVHNRAPGRAAYPTGSLAPAADTGAKEGEAPGCQGLDLPQQMKVLLGLAGTPKLLFLHHRANVLPPDSQFRRLQV</sequence>
<proteinExistence type="predicted"/>
<evidence type="ECO:0000313" key="2">
    <source>
        <dbReference type="Proteomes" id="UP001190700"/>
    </source>
</evidence>
<reference evidence="1 2" key="1">
    <citation type="journal article" date="2015" name="Genome Biol. Evol.">
        <title>Comparative Genomics of a Bacterivorous Green Alga Reveals Evolutionary Causalities and Consequences of Phago-Mixotrophic Mode of Nutrition.</title>
        <authorList>
            <person name="Burns J.A."/>
            <person name="Paasch A."/>
            <person name="Narechania A."/>
            <person name="Kim E."/>
        </authorList>
    </citation>
    <scope>NUCLEOTIDE SEQUENCE [LARGE SCALE GENOMIC DNA]</scope>
    <source>
        <strain evidence="1 2">PLY_AMNH</strain>
    </source>
</reference>
<evidence type="ECO:0000313" key="1">
    <source>
        <dbReference type="EMBL" id="KAK3233727.1"/>
    </source>
</evidence>
<dbReference type="EMBL" id="LGRX02035643">
    <property type="protein sequence ID" value="KAK3233727.1"/>
    <property type="molecule type" value="Genomic_DNA"/>
</dbReference>
<dbReference type="Proteomes" id="UP001190700">
    <property type="component" value="Unassembled WGS sequence"/>
</dbReference>
<protein>
    <submittedName>
        <fullName evidence="1">Uncharacterized protein</fullName>
    </submittedName>
</protein>
<dbReference type="AlphaFoldDB" id="A0AAE0BDA3"/>